<evidence type="ECO:0000259" key="1">
    <source>
        <dbReference type="PROSITE" id="PS50208"/>
    </source>
</evidence>
<sequence>PSTQEAKTLNGQRSGPRAIIGLTADADNIADVTANGKRLTFRAATGSYKTHLEQPQAQTQQFQVPLELQNRDGTINIVVTDRDGESTQRLLRVDNRGVALLAANDIERGRDILANGYYWALLIANQNYTHVADLMTPFHDVEQLSALLIEKYGFAKERVIIVKDATQSEMRKELERIHKRVEESDSLLIYYAGHGVQENAYGGKGFWVPADGEAPSPETPYYRATWLPNILVHQAMQVSRAKHILLISDSCYSGTFRTEFTRTRGGFAQDEEFFYQLAAKTSRRGLTSGDLEPVADTGGQGHSIFAYHLLRTLKEARGMLNAHQLFQQLVAPVKNASQQSPQYFALETAGDRGGDFVFVPKP</sequence>
<proteinExistence type="predicted"/>
<name>W4LDC2_ENTF1</name>
<dbReference type="InterPro" id="IPR052039">
    <property type="entry name" value="Caspase-related_regulators"/>
</dbReference>
<dbReference type="EMBL" id="AZHW01000847">
    <property type="protein sequence ID" value="ETW95997.1"/>
    <property type="molecule type" value="Genomic_DNA"/>
</dbReference>
<feature type="domain" description="Caspase family p20" evidence="1">
    <location>
        <begin position="120"/>
        <end position="202"/>
    </location>
</feature>
<gene>
    <name evidence="2" type="ORF">ETSY1_28365</name>
</gene>
<dbReference type="GO" id="GO:0004197">
    <property type="term" value="F:cysteine-type endopeptidase activity"/>
    <property type="evidence" value="ECO:0007669"/>
    <property type="project" value="InterPro"/>
</dbReference>
<dbReference type="HOGENOM" id="CLU_763976_0_0_7"/>
<dbReference type="InterPro" id="IPR001309">
    <property type="entry name" value="Pept_C14_p20"/>
</dbReference>
<dbReference type="InterPro" id="IPR029030">
    <property type="entry name" value="Caspase-like_dom_sf"/>
</dbReference>
<dbReference type="AlphaFoldDB" id="W4LDC2"/>
<dbReference type="Pfam" id="PF00656">
    <property type="entry name" value="Peptidase_C14"/>
    <property type="match status" value="1"/>
</dbReference>
<protein>
    <recommendedName>
        <fullName evidence="1">Caspase family p20 domain-containing protein</fullName>
    </recommendedName>
</protein>
<dbReference type="InterPro" id="IPR011600">
    <property type="entry name" value="Pept_C14_caspase"/>
</dbReference>
<reference evidence="2 3" key="1">
    <citation type="journal article" date="2014" name="Nature">
        <title>An environmental bacterial taxon with a large and distinct metabolic repertoire.</title>
        <authorList>
            <person name="Wilson M.C."/>
            <person name="Mori T."/>
            <person name="Ruckert C."/>
            <person name="Uria A.R."/>
            <person name="Helf M.J."/>
            <person name="Takada K."/>
            <person name="Gernert C."/>
            <person name="Steffens U.A."/>
            <person name="Heycke N."/>
            <person name="Schmitt S."/>
            <person name="Rinke C."/>
            <person name="Helfrich E.J."/>
            <person name="Brachmann A.O."/>
            <person name="Gurgui C."/>
            <person name="Wakimoto T."/>
            <person name="Kracht M."/>
            <person name="Crusemann M."/>
            <person name="Hentschel U."/>
            <person name="Abe I."/>
            <person name="Matsunaga S."/>
            <person name="Kalinowski J."/>
            <person name="Takeyama H."/>
            <person name="Piel J."/>
        </authorList>
    </citation>
    <scope>NUCLEOTIDE SEQUENCE [LARGE SCALE GENOMIC DNA]</scope>
    <source>
        <strain evidence="3">TSY1</strain>
    </source>
</reference>
<feature type="non-terminal residue" evidence="2">
    <location>
        <position position="1"/>
    </location>
</feature>
<dbReference type="PROSITE" id="PS50208">
    <property type="entry name" value="CASPASE_P20"/>
    <property type="match status" value="1"/>
</dbReference>
<evidence type="ECO:0000313" key="2">
    <source>
        <dbReference type="EMBL" id="ETW95997.1"/>
    </source>
</evidence>
<dbReference type="Gene3D" id="3.40.50.1460">
    <property type="match status" value="1"/>
</dbReference>
<accession>W4LDC2</accession>
<dbReference type="SUPFAM" id="SSF52129">
    <property type="entry name" value="Caspase-like"/>
    <property type="match status" value="1"/>
</dbReference>
<dbReference type="Proteomes" id="UP000019141">
    <property type="component" value="Unassembled WGS sequence"/>
</dbReference>
<dbReference type="GO" id="GO:0006508">
    <property type="term" value="P:proteolysis"/>
    <property type="evidence" value="ECO:0007669"/>
    <property type="project" value="InterPro"/>
</dbReference>
<evidence type="ECO:0000313" key="3">
    <source>
        <dbReference type="Proteomes" id="UP000019141"/>
    </source>
</evidence>
<organism evidence="2 3">
    <name type="scientific">Entotheonella factor</name>
    <dbReference type="NCBI Taxonomy" id="1429438"/>
    <lineage>
        <taxon>Bacteria</taxon>
        <taxon>Pseudomonadati</taxon>
        <taxon>Nitrospinota/Tectimicrobiota group</taxon>
        <taxon>Candidatus Tectimicrobiota</taxon>
        <taxon>Candidatus Entotheonellia</taxon>
        <taxon>Candidatus Entotheonellales</taxon>
        <taxon>Candidatus Entotheonellaceae</taxon>
        <taxon>Candidatus Entotheonella</taxon>
    </lineage>
</organism>
<dbReference type="PANTHER" id="PTHR22576:SF37">
    <property type="entry name" value="MUCOSA-ASSOCIATED LYMPHOID TISSUE LYMPHOMA TRANSLOCATION PROTEIN 1"/>
    <property type="match status" value="1"/>
</dbReference>
<keyword evidence="3" id="KW-1185">Reference proteome</keyword>
<dbReference type="PANTHER" id="PTHR22576">
    <property type="entry name" value="MUCOSA ASSOCIATED LYMPHOID TISSUE LYMPHOMA TRANSLOCATION PROTEIN 1/PARACASPASE"/>
    <property type="match status" value="1"/>
</dbReference>
<comment type="caution">
    <text evidence="2">The sequence shown here is derived from an EMBL/GenBank/DDBJ whole genome shotgun (WGS) entry which is preliminary data.</text>
</comment>